<feature type="domain" description="Major facilitator superfamily (MFS) profile" evidence="8">
    <location>
        <begin position="74"/>
        <end position="539"/>
    </location>
</feature>
<feature type="transmembrane region" description="Helical" evidence="7">
    <location>
        <begin position="246"/>
        <end position="268"/>
    </location>
</feature>
<comment type="subcellular location">
    <subcellularLocation>
        <location evidence="1">Membrane</location>
        <topology evidence="1">Multi-pass membrane protein</topology>
    </subcellularLocation>
</comment>
<keyword evidence="3 7" id="KW-0812">Transmembrane</keyword>
<reference evidence="9" key="1">
    <citation type="submission" date="2021-10" db="EMBL/GenBank/DDBJ databases">
        <title>De novo Genome Assembly of Clathrus columnatus (Basidiomycota, Fungi) Using Illumina and Nanopore Sequence Data.</title>
        <authorList>
            <person name="Ogiso-Tanaka E."/>
            <person name="Itagaki H."/>
            <person name="Hosoya T."/>
            <person name="Hosaka K."/>
        </authorList>
    </citation>
    <scope>NUCLEOTIDE SEQUENCE</scope>
    <source>
        <strain evidence="9">MO-923</strain>
    </source>
</reference>
<evidence type="ECO:0000256" key="2">
    <source>
        <dbReference type="ARBA" id="ARBA00022448"/>
    </source>
</evidence>
<feature type="transmembrane region" description="Helical" evidence="7">
    <location>
        <begin position="203"/>
        <end position="226"/>
    </location>
</feature>
<dbReference type="Proteomes" id="UP001050691">
    <property type="component" value="Unassembled WGS sequence"/>
</dbReference>
<feature type="transmembrane region" description="Helical" evidence="7">
    <location>
        <begin position="443"/>
        <end position="466"/>
    </location>
</feature>
<keyword evidence="4 7" id="KW-1133">Transmembrane helix</keyword>
<dbReference type="GO" id="GO:0016020">
    <property type="term" value="C:membrane"/>
    <property type="evidence" value="ECO:0007669"/>
    <property type="project" value="UniProtKB-SubCell"/>
</dbReference>
<evidence type="ECO:0000259" key="8">
    <source>
        <dbReference type="PROSITE" id="PS50850"/>
    </source>
</evidence>
<dbReference type="SUPFAM" id="SSF103473">
    <property type="entry name" value="MFS general substrate transporter"/>
    <property type="match status" value="1"/>
</dbReference>
<gene>
    <name evidence="9" type="ORF">Clacol_002466</name>
</gene>
<feature type="transmembrane region" description="Helical" evidence="7">
    <location>
        <begin position="370"/>
        <end position="393"/>
    </location>
</feature>
<evidence type="ECO:0000313" key="10">
    <source>
        <dbReference type="Proteomes" id="UP001050691"/>
    </source>
</evidence>
<feature type="transmembrane region" description="Helical" evidence="7">
    <location>
        <begin position="146"/>
        <end position="163"/>
    </location>
</feature>
<evidence type="ECO:0000256" key="5">
    <source>
        <dbReference type="ARBA" id="ARBA00023136"/>
    </source>
</evidence>
<feature type="transmembrane region" description="Helical" evidence="7">
    <location>
        <begin position="405"/>
        <end position="423"/>
    </location>
</feature>
<dbReference type="PROSITE" id="PS50850">
    <property type="entry name" value="MFS"/>
    <property type="match status" value="1"/>
</dbReference>
<dbReference type="PANTHER" id="PTHR23504">
    <property type="entry name" value="MAJOR FACILITATOR SUPERFAMILY DOMAIN-CONTAINING PROTEIN 10"/>
    <property type="match status" value="1"/>
</dbReference>
<dbReference type="InterPro" id="IPR011701">
    <property type="entry name" value="MFS"/>
</dbReference>
<accession>A0AAV5A6T7</accession>
<feature type="region of interest" description="Disordered" evidence="6">
    <location>
        <begin position="43"/>
        <end position="63"/>
    </location>
</feature>
<dbReference type="GO" id="GO:0022857">
    <property type="term" value="F:transmembrane transporter activity"/>
    <property type="evidence" value="ECO:0007669"/>
    <property type="project" value="InterPro"/>
</dbReference>
<dbReference type="EMBL" id="BPWL01000003">
    <property type="protein sequence ID" value="GJJ08256.1"/>
    <property type="molecule type" value="Genomic_DNA"/>
</dbReference>
<dbReference type="Gene3D" id="1.20.1250.20">
    <property type="entry name" value="MFS general substrate transporter like domains"/>
    <property type="match status" value="1"/>
</dbReference>
<feature type="transmembrane region" description="Helical" evidence="7">
    <location>
        <begin position="511"/>
        <end position="531"/>
    </location>
</feature>
<sequence length="548" mass="60439">MAKTAHGSYENIELKNRYSLDENDLDSPGTAVSRSLLQTDSDRENTSHAGTMQHIDVEAAPSTRKRATPIPKLQMLTLCAVRIVDPISFTQLFPYVNEMMRDLHVTDQDSRIGFYSGLVDSMFSVSQLLSIYHWGKLSDRIGRRPVIFASTFGIALCTTWFGLSRTLWSALAARCIAGLLAGNIAVIHSTLGELSDETNQSIIFPIYGLVWPLGGIIGPLIGGTFSHPDIHWPQYFDNEWFRQHPYFLPCFIASSLAFISASFGMRFLEETHPYMRASRRQHQQQQQQHITSEKSSKEPQAIIPKIATSTRSAPPSTANIKKLLSNPLIRALCLSGGCLAFLASAFDVVYVLFCFSPIASGGLARPADEIGYSLAVSGLTSAGLQLFIMPWLLRTFNLDNMYRRCLSLFPLAFAGLPLLNYIARMGVDESGTVVVPWVKTATWAGTVLILAMSRVAVLAFSFSLMLLKDAAPSPEALGSTNGLAQWFQCLMRSFSPAFVSSLFAISIDNNLLGGHLWVVIMCSLATFGYYITSKIPEARARVNRLHGL</sequence>
<evidence type="ECO:0000313" key="9">
    <source>
        <dbReference type="EMBL" id="GJJ08256.1"/>
    </source>
</evidence>
<keyword evidence="5 7" id="KW-0472">Membrane</keyword>
<evidence type="ECO:0000256" key="1">
    <source>
        <dbReference type="ARBA" id="ARBA00004141"/>
    </source>
</evidence>
<evidence type="ECO:0000256" key="6">
    <source>
        <dbReference type="SAM" id="MobiDB-lite"/>
    </source>
</evidence>
<keyword evidence="10" id="KW-1185">Reference proteome</keyword>
<feature type="transmembrane region" description="Helical" evidence="7">
    <location>
        <begin position="169"/>
        <end position="191"/>
    </location>
</feature>
<feature type="region of interest" description="Disordered" evidence="6">
    <location>
        <begin position="276"/>
        <end position="299"/>
    </location>
</feature>
<dbReference type="InterPro" id="IPR020846">
    <property type="entry name" value="MFS_dom"/>
</dbReference>
<proteinExistence type="predicted"/>
<dbReference type="Pfam" id="PF07690">
    <property type="entry name" value="MFS_1"/>
    <property type="match status" value="1"/>
</dbReference>
<evidence type="ECO:0000256" key="3">
    <source>
        <dbReference type="ARBA" id="ARBA00022692"/>
    </source>
</evidence>
<evidence type="ECO:0000256" key="7">
    <source>
        <dbReference type="SAM" id="Phobius"/>
    </source>
</evidence>
<feature type="transmembrane region" description="Helical" evidence="7">
    <location>
        <begin position="331"/>
        <end position="358"/>
    </location>
</feature>
<dbReference type="InterPro" id="IPR036259">
    <property type="entry name" value="MFS_trans_sf"/>
</dbReference>
<name>A0AAV5A6T7_9AGAM</name>
<dbReference type="PANTHER" id="PTHR23504:SF15">
    <property type="entry name" value="MAJOR FACILITATOR SUPERFAMILY (MFS) PROFILE DOMAIN-CONTAINING PROTEIN"/>
    <property type="match status" value="1"/>
</dbReference>
<comment type="caution">
    <text evidence="9">The sequence shown here is derived from an EMBL/GenBank/DDBJ whole genome shotgun (WGS) entry which is preliminary data.</text>
</comment>
<organism evidence="9 10">
    <name type="scientific">Clathrus columnatus</name>
    <dbReference type="NCBI Taxonomy" id="1419009"/>
    <lineage>
        <taxon>Eukaryota</taxon>
        <taxon>Fungi</taxon>
        <taxon>Dikarya</taxon>
        <taxon>Basidiomycota</taxon>
        <taxon>Agaricomycotina</taxon>
        <taxon>Agaricomycetes</taxon>
        <taxon>Phallomycetidae</taxon>
        <taxon>Phallales</taxon>
        <taxon>Clathraceae</taxon>
        <taxon>Clathrus</taxon>
    </lineage>
</organism>
<keyword evidence="2" id="KW-0813">Transport</keyword>
<feature type="transmembrane region" description="Helical" evidence="7">
    <location>
        <begin position="486"/>
        <end position="505"/>
    </location>
</feature>
<evidence type="ECO:0000256" key="4">
    <source>
        <dbReference type="ARBA" id="ARBA00022989"/>
    </source>
</evidence>
<protein>
    <recommendedName>
        <fullName evidence="8">Major facilitator superfamily (MFS) profile domain-containing protein</fullName>
    </recommendedName>
</protein>
<dbReference type="AlphaFoldDB" id="A0AAV5A6T7"/>